<dbReference type="GO" id="GO:0003743">
    <property type="term" value="F:translation initiation factor activity"/>
    <property type="evidence" value="ECO:0007669"/>
    <property type="project" value="UniProtKB-KW"/>
</dbReference>
<keyword evidence="4" id="KW-1185">Reference proteome</keyword>
<reference evidence="2" key="1">
    <citation type="submission" date="2022-10" db="EMBL/GenBank/DDBJ databases">
        <authorList>
            <person name="Chen Y."/>
            <person name="Dougan E. K."/>
            <person name="Chan C."/>
            <person name="Rhodes N."/>
            <person name="Thang M."/>
        </authorList>
    </citation>
    <scope>NUCLEOTIDE SEQUENCE</scope>
</reference>
<evidence type="ECO:0000256" key="1">
    <source>
        <dbReference type="SAM" id="SignalP"/>
    </source>
</evidence>
<feature type="signal peptide" evidence="1">
    <location>
        <begin position="1"/>
        <end position="20"/>
    </location>
</feature>
<sequence length="128" mass="14503">MLELAWGWLTFCMLSSSLEALQPAIQQLEEWKIDAPQCDNFCQSLLEKLIEKDAFNPVILRALQPLMQSDTQKKLCWKQLIGCLRKLKKSGGQNLVRKALDIQELVSLAANARGCPVENARRTLESEC</sequence>
<evidence type="ECO:0000313" key="4">
    <source>
        <dbReference type="Proteomes" id="UP001152797"/>
    </source>
</evidence>
<gene>
    <name evidence="2" type="ORF">C1SCF055_LOCUS36132</name>
</gene>
<keyword evidence="1" id="KW-0732">Signal</keyword>
<protein>
    <submittedName>
        <fullName evidence="3">Eukaryotic translation initiation factor isoform 4G-2</fullName>
    </submittedName>
</protein>
<keyword evidence="3" id="KW-0648">Protein biosynthesis</keyword>
<evidence type="ECO:0000313" key="3">
    <source>
        <dbReference type="EMBL" id="CAL4798225.1"/>
    </source>
</evidence>
<keyword evidence="3" id="KW-0396">Initiation factor</keyword>
<accession>A0A9P1DIS0</accession>
<name>A0A9P1DIS0_9DINO</name>
<dbReference type="EMBL" id="CAMXCT030004968">
    <property type="protein sequence ID" value="CAL4798225.1"/>
    <property type="molecule type" value="Genomic_DNA"/>
</dbReference>
<proteinExistence type="predicted"/>
<dbReference type="Gene3D" id="1.25.40.180">
    <property type="match status" value="1"/>
</dbReference>
<evidence type="ECO:0000313" key="2">
    <source>
        <dbReference type="EMBL" id="CAI4010913.1"/>
    </source>
</evidence>
<organism evidence="2">
    <name type="scientific">Cladocopium goreaui</name>
    <dbReference type="NCBI Taxonomy" id="2562237"/>
    <lineage>
        <taxon>Eukaryota</taxon>
        <taxon>Sar</taxon>
        <taxon>Alveolata</taxon>
        <taxon>Dinophyceae</taxon>
        <taxon>Suessiales</taxon>
        <taxon>Symbiodiniaceae</taxon>
        <taxon>Cladocopium</taxon>
    </lineage>
</organism>
<dbReference type="AlphaFoldDB" id="A0A9P1DIS0"/>
<comment type="caution">
    <text evidence="2">The sequence shown here is derived from an EMBL/GenBank/DDBJ whole genome shotgun (WGS) entry which is preliminary data.</text>
</comment>
<dbReference type="EMBL" id="CAMXCT020004968">
    <property type="protein sequence ID" value="CAL1164288.1"/>
    <property type="molecule type" value="Genomic_DNA"/>
</dbReference>
<dbReference type="EMBL" id="CAMXCT010004968">
    <property type="protein sequence ID" value="CAI4010913.1"/>
    <property type="molecule type" value="Genomic_DNA"/>
</dbReference>
<reference evidence="3 4" key="2">
    <citation type="submission" date="2024-05" db="EMBL/GenBank/DDBJ databases">
        <authorList>
            <person name="Chen Y."/>
            <person name="Shah S."/>
            <person name="Dougan E. K."/>
            <person name="Thang M."/>
            <person name="Chan C."/>
        </authorList>
    </citation>
    <scope>NUCLEOTIDE SEQUENCE [LARGE SCALE GENOMIC DNA]</scope>
</reference>
<dbReference type="Proteomes" id="UP001152797">
    <property type="component" value="Unassembled WGS sequence"/>
</dbReference>
<feature type="chain" id="PRO_5043271363" evidence="1">
    <location>
        <begin position="21"/>
        <end position="128"/>
    </location>
</feature>